<evidence type="ECO:0000313" key="4">
    <source>
        <dbReference type="Proteomes" id="UP000807353"/>
    </source>
</evidence>
<organism evidence="3 4">
    <name type="scientific">Collybia nuda</name>
    <dbReference type="NCBI Taxonomy" id="64659"/>
    <lineage>
        <taxon>Eukaryota</taxon>
        <taxon>Fungi</taxon>
        <taxon>Dikarya</taxon>
        <taxon>Basidiomycota</taxon>
        <taxon>Agaricomycotina</taxon>
        <taxon>Agaricomycetes</taxon>
        <taxon>Agaricomycetidae</taxon>
        <taxon>Agaricales</taxon>
        <taxon>Tricholomatineae</taxon>
        <taxon>Clitocybaceae</taxon>
        <taxon>Collybia</taxon>
    </lineage>
</organism>
<proteinExistence type="predicted"/>
<evidence type="ECO:0000313" key="3">
    <source>
        <dbReference type="EMBL" id="KAF9467753.1"/>
    </source>
</evidence>
<keyword evidence="4" id="KW-1185">Reference proteome</keyword>
<accession>A0A9P6CPJ8</accession>
<dbReference type="Proteomes" id="UP000807353">
    <property type="component" value="Unassembled WGS sequence"/>
</dbReference>
<keyword evidence="2" id="KW-0812">Transmembrane</keyword>
<dbReference type="EMBL" id="MU150235">
    <property type="protein sequence ID" value="KAF9467753.1"/>
    <property type="molecule type" value="Genomic_DNA"/>
</dbReference>
<dbReference type="AlphaFoldDB" id="A0A9P6CPJ8"/>
<dbReference type="OrthoDB" id="2850836at2759"/>
<gene>
    <name evidence="3" type="ORF">BDZ94DRAFT_1247604</name>
</gene>
<comment type="caution">
    <text evidence="3">The sequence shown here is derived from an EMBL/GenBank/DDBJ whole genome shotgun (WGS) entry which is preliminary data.</text>
</comment>
<reference evidence="3" key="1">
    <citation type="submission" date="2020-11" db="EMBL/GenBank/DDBJ databases">
        <authorList>
            <consortium name="DOE Joint Genome Institute"/>
            <person name="Ahrendt S."/>
            <person name="Riley R."/>
            <person name="Andreopoulos W."/>
            <person name="Labutti K."/>
            <person name="Pangilinan J."/>
            <person name="Ruiz-Duenas F.J."/>
            <person name="Barrasa J.M."/>
            <person name="Sanchez-Garcia M."/>
            <person name="Camarero S."/>
            <person name="Miyauchi S."/>
            <person name="Serrano A."/>
            <person name="Linde D."/>
            <person name="Babiker R."/>
            <person name="Drula E."/>
            <person name="Ayuso-Fernandez I."/>
            <person name="Pacheco R."/>
            <person name="Padilla G."/>
            <person name="Ferreira P."/>
            <person name="Barriuso J."/>
            <person name="Kellner H."/>
            <person name="Castanera R."/>
            <person name="Alfaro M."/>
            <person name="Ramirez L."/>
            <person name="Pisabarro A.G."/>
            <person name="Kuo A."/>
            <person name="Tritt A."/>
            <person name="Lipzen A."/>
            <person name="He G."/>
            <person name="Yan M."/>
            <person name="Ng V."/>
            <person name="Cullen D."/>
            <person name="Martin F."/>
            <person name="Rosso M.-N."/>
            <person name="Henrissat B."/>
            <person name="Hibbett D."/>
            <person name="Martinez A.T."/>
            <person name="Grigoriev I.V."/>
        </authorList>
    </citation>
    <scope>NUCLEOTIDE SEQUENCE</scope>
    <source>
        <strain evidence="3">CBS 247.69</strain>
    </source>
</reference>
<protein>
    <submittedName>
        <fullName evidence="3">Uncharacterized protein</fullName>
    </submittedName>
</protein>
<evidence type="ECO:0000256" key="1">
    <source>
        <dbReference type="SAM" id="MobiDB-lite"/>
    </source>
</evidence>
<feature type="transmembrane region" description="Helical" evidence="2">
    <location>
        <begin position="20"/>
        <end position="41"/>
    </location>
</feature>
<feature type="compositionally biased region" description="Polar residues" evidence="1">
    <location>
        <begin position="102"/>
        <end position="114"/>
    </location>
</feature>
<name>A0A9P6CPJ8_9AGAR</name>
<sequence length="155" mass="16878">MTTAMPSKPEGPKVPVVRPGSGRAMVVGGLMVGAGLVGFYMNLRRNQAKKEEQDTIPHYERLMAHVGSTSYTDEDPAHLPASRVEARSTTLPAPLKEHKSGHSTIANFKSSPGYSDNGRREQPAPQRARADGSNVVYTKSPDYVKGYKREPEATK</sequence>
<feature type="region of interest" description="Disordered" evidence="1">
    <location>
        <begin position="69"/>
        <end position="155"/>
    </location>
</feature>
<feature type="compositionally biased region" description="Basic and acidic residues" evidence="1">
    <location>
        <begin position="145"/>
        <end position="155"/>
    </location>
</feature>
<evidence type="ECO:0000256" key="2">
    <source>
        <dbReference type="SAM" id="Phobius"/>
    </source>
</evidence>
<keyword evidence="2" id="KW-0472">Membrane</keyword>
<keyword evidence="2" id="KW-1133">Transmembrane helix</keyword>